<gene>
    <name evidence="2" type="ORF">CC80DRAFT_588107</name>
</gene>
<evidence type="ECO:0000313" key="3">
    <source>
        <dbReference type="Proteomes" id="UP000800035"/>
    </source>
</evidence>
<feature type="compositionally biased region" description="Polar residues" evidence="1">
    <location>
        <begin position="78"/>
        <end position="102"/>
    </location>
</feature>
<organism evidence="2 3">
    <name type="scientific">Byssothecium circinans</name>
    <dbReference type="NCBI Taxonomy" id="147558"/>
    <lineage>
        <taxon>Eukaryota</taxon>
        <taxon>Fungi</taxon>
        <taxon>Dikarya</taxon>
        <taxon>Ascomycota</taxon>
        <taxon>Pezizomycotina</taxon>
        <taxon>Dothideomycetes</taxon>
        <taxon>Pleosporomycetidae</taxon>
        <taxon>Pleosporales</taxon>
        <taxon>Massarineae</taxon>
        <taxon>Massarinaceae</taxon>
        <taxon>Byssothecium</taxon>
    </lineage>
</organism>
<dbReference type="Proteomes" id="UP000800035">
    <property type="component" value="Unassembled WGS sequence"/>
</dbReference>
<evidence type="ECO:0000256" key="1">
    <source>
        <dbReference type="SAM" id="MobiDB-lite"/>
    </source>
</evidence>
<reference evidence="2" key="1">
    <citation type="journal article" date="2020" name="Stud. Mycol.">
        <title>101 Dothideomycetes genomes: a test case for predicting lifestyles and emergence of pathogens.</title>
        <authorList>
            <person name="Haridas S."/>
            <person name="Albert R."/>
            <person name="Binder M."/>
            <person name="Bloem J."/>
            <person name="Labutti K."/>
            <person name="Salamov A."/>
            <person name="Andreopoulos B."/>
            <person name="Baker S."/>
            <person name="Barry K."/>
            <person name="Bills G."/>
            <person name="Bluhm B."/>
            <person name="Cannon C."/>
            <person name="Castanera R."/>
            <person name="Culley D."/>
            <person name="Daum C."/>
            <person name="Ezra D."/>
            <person name="Gonzalez J."/>
            <person name="Henrissat B."/>
            <person name="Kuo A."/>
            <person name="Liang C."/>
            <person name="Lipzen A."/>
            <person name="Lutzoni F."/>
            <person name="Magnuson J."/>
            <person name="Mondo S."/>
            <person name="Nolan M."/>
            <person name="Ohm R."/>
            <person name="Pangilinan J."/>
            <person name="Park H.-J."/>
            <person name="Ramirez L."/>
            <person name="Alfaro M."/>
            <person name="Sun H."/>
            <person name="Tritt A."/>
            <person name="Yoshinaga Y."/>
            <person name="Zwiers L.-H."/>
            <person name="Turgeon B."/>
            <person name="Goodwin S."/>
            <person name="Spatafora J."/>
            <person name="Crous P."/>
            <person name="Grigoriev I."/>
        </authorList>
    </citation>
    <scope>NUCLEOTIDE SEQUENCE</scope>
    <source>
        <strain evidence="2">CBS 675.92</strain>
    </source>
</reference>
<dbReference type="EMBL" id="ML976977">
    <property type="protein sequence ID" value="KAF1963766.1"/>
    <property type="molecule type" value="Genomic_DNA"/>
</dbReference>
<keyword evidence="3" id="KW-1185">Reference proteome</keyword>
<feature type="region of interest" description="Disordered" evidence="1">
    <location>
        <begin position="28"/>
        <end position="131"/>
    </location>
</feature>
<name>A0A6A5ULG9_9PLEO</name>
<dbReference type="AlphaFoldDB" id="A0A6A5ULG9"/>
<accession>A0A6A5ULG9</accession>
<evidence type="ECO:0000313" key="2">
    <source>
        <dbReference type="EMBL" id="KAF1963766.1"/>
    </source>
</evidence>
<feature type="compositionally biased region" description="Basic and acidic residues" evidence="1">
    <location>
        <begin position="212"/>
        <end position="260"/>
    </location>
</feature>
<proteinExistence type="predicted"/>
<sequence>MNNTNATTMSHDTSHEHLLAHHPENGNVELLPLHTPRTPPPAQGRTPSSLEALRQLQADRISSKFSRSQHRRDANAVKMTQIQSASPSTPQLPTASSQTPTPNIKDAPATLKTPDNIPSTPPPPCTHRQTPSSLSALHTLDINRNNGVLAAQRRNPFDPPETAPSALEWIGNNWHVSSLSSPCLDLVLFLAVSAGACIYDGIVEARREARKEKARKEKEERGREEREKEEREKEESEKEEKERCLEREGDAEMEVGKWGEEYQGEVEGTK</sequence>
<protein>
    <submittedName>
        <fullName evidence="2">Uncharacterized protein</fullName>
    </submittedName>
</protein>
<feature type="region of interest" description="Disordered" evidence="1">
    <location>
        <begin position="212"/>
        <end position="270"/>
    </location>
</feature>